<evidence type="ECO:0000256" key="8">
    <source>
        <dbReference type="ARBA" id="ARBA00023180"/>
    </source>
</evidence>
<dbReference type="InterPro" id="IPR035986">
    <property type="entry name" value="PKD_dom_sf"/>
</dbReference>
<evidence type="ECO:0000313" key="11">
    <source>
        <dbReference type="Ensembl" id="ENSSFOP00015079039.1"/>
    </source>
</evidence>
<evidence type="ECO:0000256" key="3">
    <source>
        <dbReference type="ARBA" id="ARBA00022692"/>
    </source>
</evidence>
<sequence length="992" mass="111818">ARYTTCTGSLNHTSVKHTHSVILILTKLYDFNLGSVTESSLWRSADYGTTYEKLNDKVASKTILSYLYVSPTNKKKIMVLSDPEAESSVLISADEGASFLKLRLTFNILSLLFHPVEEDWILAYSHNQKLYSSMDFGRKWQLVLEHVTPNRFYCTLDLYSARYVTCRVQSCTEGGRTYPFRGSIDTSSLVVQDSYVFIQVTTAGRASYYVSYQRRPFQKIRLPKYSLPKDMHIVSTDKNQVFAAVQEWNQNDTYNLYTSDTEGIHFTLALENVKTSRGQEGNIVIDLYEVAGISGLLIANRKVQNSVKTYITYSKGHDWRLLQAPSTDLAGNAIHCVLPFCSLHLQLKMPENPFSSGGICSESSAPGIIVAAGNVGTELSYSGTGMFISSDAGNTWRQIFEEEHSIWFLDHGGALLAVAQAAGPIRHFWLSFDEGLQWERHSFSRVPLYVDGILVEPGIESHIMTFFGHFSHRSEWQLIKIDYKSVFTRECTQGDYQTWHLLNQGDPCVMGQKQMFMKRRPGSHCMQRKDYPRVFSAESCICTASDFDDYGYDRRGDGYCSPSFWFYPTAVSGSCSHGRSDFNGTGYRQVVSNNCKQGMKELYTARRQPCPTQPPRGLQLVTSDGRLMALMGNNVTFLVSLEEGDSLKMNIWFDFGDGITVSYSNLSWAEDGIKHVYKTAGLFRVTTLAENSLGFDSATLYLHITCPVERLHLSAPVVALQNTEVNLTALAWPMHSRIVMFFWWIGNSTEPIITLKGSLSHRFSFEGMTTVTVQVSSGNTILQDTRTVAVQEFFKSLLLSFSSNLDEYNPDIPEWRQDMEKVIKVSDVPKQNLLVALFPGIPTIAELFLLPHTDQPGSSSRSKEELIRISEVLISVLNQNLVEFELKPGVQVTVYITQLTLAPLVDSSSTQHTSALLMLLAVVFVGLAVFSIYKFKRKIPWIHVYAEVNHEKEQEMIGSVSQSERMPKMTPSDFTSQVELLDNELQVRIKGK</sequence>
<dbReference type="Pfam" id="PF15902">
    <property type="entry name" value="Sortilin-Vps10"/>
    <property type="match status" value="1"/>
</dbReference>
<evidence type="ECO:0000256" key="5">
    <source>
        <dbReference type="ARBA" id="ARBA00022737"/>
    </source>
</evidence>
<dbReference type="GeneTree" id="ENSGT01030000234563"/>
<dbReference type="PANTHER" id="PTHR12106">
    <property type="entry name" value="SORTILIN RELATED"/>
    <property type="match status" value="1"/>
</dbReference>
<dbReference type="PANTHER" id="PTHR12106:SF10">
    <property type="entry name" value="VPS10 DOMAIN-CONTAINING RECEPTOR SORCS3"/>
    <property type="match status" value="1"/>
</dbReference>
<dbReference type="FunFam" id="2.60.40.10:FF:000083">
    <property type="entry name" value="Sortilin-related VPS10 domain containing receptor 2"/>
    <property type="match status" value="1"/>
</dbReference>
<dbReference type="PROSITE" id="PS50093">
    <property type="entry name" value="PKD"/>
    <property type="match status" value="1"/>
</dbReference>
<dbReference type="InterPro" id="IPR031777">
    <property type="entry name" value="Sortilin_C"/>
</dbReference>
<reference evidence="11 12" key="1">
    <citation type="submission" date="2019-04" db="EMBL/GenBank/DDBJ databases">
        <authorList>
            <consortium name="Wellcome Sanger Institute Data Sharing"/>
        </authorList>
    </citation>
    <scope>NUCLEOTIDE SEQUENCE [LARGE SCALE GENOMIC DNA]</scope>
</reference>
<dbReference type="InterPro" id="IPR006581">
    <property type="entry name" value="VPS10"/>
</dbReference>
<dbReference type="Gene3D" id="2.130.10.10">
    <property type="entry name" value="YVTN repeat-like/Quinoprotein amine dehydrogenase"/>
    <property type="match status" value="1"/>
</dbReference>
<dbReference type="SUPFAM" id="SSF110296">
    <property type="entry name" value="Oligoxyloglucan reducing end-specific cellobiohydrolase"/>
    <property type="match status" value="1"/>
</dbReference>
<dbReference type="Gene3D" id="3.30.60.270">
    <property type="match status" value="1"/>
</dbReference>
<dbReference type="FunFam" id="2.10.70.80:FF:000001">
    <property type="entry name" value="Sortilin-related VPS10 domain-containing receptor 1"/>
    <property type="match status" value="1"/>
</dbReference>
<evidence type="ECO:0000256" key="1">
    <source>
        <dbReference type="ARBA" id="ARBA00004479"/>
    </source>
</evidence>
<comment type="similarity">
    <text evidence="2">Belongs to the VPS10-related sortilin family. SORCS subfamily.</text>
</comment>
<feature type="domain" description="PKD" evidence="10">
    <location>
        <begin position="653"/>
        <end position="711"/>
    </location>
</feature>
<keyword evidence="8" id="KW-0325">Glycoprotein</keyword>
<dbReference type="SUPFAM" id="SSF49299">
    <property type="entry name" value="PKD domain"/>
    <property type="match status" value="2"/>
</dbReference>
<dbReference type="Gene3D" id="2.10.70.80">
    <property type="match status" value="1"/>
</dbReference>
<dbReference type="SMART" id="SM00602">
    <property type="entry name" value="VPS10"/>
    <property type="match status" value="1"/>
</dbReference>
<feature type="transmembrane region" description="Helical" evidence="9">
    <location>
        <begin position="915"/>
        <end position="933"/>
    </location>
</feature>
<dbReference type="InterPro" id="IPR013783">
    <property type="entry name" value="Ig-like_fold"/>
</dbReference>
<keyword evidence="3 9" id="KW-0812">Transmembrane</keyword>
<dbReference type="Pfam" id="PF00801">
    <property type="entry name" value="PKD"/>
    <property type="match status" value="1"/>
</dbReference>
<gene>
    <name evidence="11" type="primary">SORCS3</name>
    <name evidence="11" type="synonym">LOC108927034</name>
</gene>
<reference evidence="11" key="2">
    <citation type="submission" date="2025-08" db="UniProtKB">
        <authorList>
            <consortium name="Ensembl"/>
        </authorList>
    </citation>
    <scope>IDENTIFICATION</scope>
</reference>
<evidence type="ECO:0000256" key="6">
    <source>
        <dbReference type="ARBA" id="ARBA00022989"/>
    </source>
</evidence>
<dbReference type="InterPro" id="IPR015943">
    <property type="entry name" value="WD40/YVTN_repeat-like_dom_sf"/>
</dbReference>
<evidence type="ECO:0000256" key="2">
    <source>
        <dbReference type="ARBA" id="ARBA00010818"/>
    </source>
</evidence>
<name>A0A8C9WRR0_SCLFO</name>
<keyword evidence="6 9" id="KW-1133">Transmembrane helix</keyword>
<dbReference type="Ensembl" id="ENSSFOT00015074152.1">
    <property type="protein sequence ID" value="ENSSFOP00015079039.1"/>
    <property type="gene ID" value="ENSSFOG00015013008.2"/>
</dbReference>
<dbReference type="InterPro" id="IPR050310">
    <property type="entry name" value="VPS10-sortilin"/>
</dbReference>
<dbReference type="InterPro" id="IPR000601">
    <property type="entry name" value="PKD_dom"/>
</dbReference>
<dbReference type="Gene3D" id="2.60.40.10">
    <property type="entry name" value="Immunoglobulins"/>
    <property type="match status" value="1"/>
</dbReference>
<dbReference type="Proteomes" id="UP000694397">
    <property type="component" value="Chromosome 4"/>
</dbReference>
<reference evidence="11" key="3">
    <citation type="submission" date="2025-09" db="UniProtKB">
        <authorList>
            <consortium name="Ensembl"/>
        </authorList>
    </citation>
    <scope>IDENTIFICATION</scope>
</reference>
<evidence type="ECO:0000313" key="12">
    <source>
        <dbReference type="Proteomes" id="UP000694397"/>
    </source>
</evidence>
<comment type="subcellular location">
    <subcellularLocation>
        <location evidence="1">Membrane</location>
        <topology evidence="1">Single-pass type I membrane protein</topology>
    </subcellularLocation>
</comment>
<dbReference type="InterPro" id="IPR031778">
    <property type="entry name" value="Sortilin_N"/>
</dbReference>
<organism evidence="11 12">
    <name type="scientific">Scleropages formosus</name>
    <name type="common">Asian bonytongue</name>
    <name type="synonym">Osteoglossum formosum</name>
    <dbReference type="NCBI Taxonomy" id="113540"/>
    <lineage>
        <taxon>Eukaryota</taxon>
        <taxon>Metazoa</taxon>
        <taxon>Chordata</taxon>
        <taxon>Craniata</taxon>
        <taxon>Vertebrata</taxon>
        <taxon>Euteleostomi</taxon>
        <taxon>Actinopterygii</taxon>
        <taxon>Neopterygii</taxon>
        <taxon>Teleostei</taxon>
        <taxon>Osteoglossocephala</taxon>
        <taxon>Osteoglossomorpha</taxon>
        <taxon>Osteoglossiformes</taxon>
        <taxon>Osteoglossidae</taxon>
        <taxon>Scleropages</taxon>
    </lineage>
</organism>
<proteinExistence type="inferred from homology"/>
<evidence type="ECO:0000256" key="7">
    <source>
        <dbReference type="ARBA" id="ARBA00023136"/>
    </source>
</evidence>
<dbReference type="GO" id="GO:0016020">
    <property type="term" value="C:membrane"/>
    <property type="evidence" value="ECO:0007669"/>
    <property type="project" value="UniProtKB-SubCell"/>
</dbReference>
<dbReference type="AlphaFoldDB" id="A0A8C9WRR0"/>
<keyword evidence="4" id="KW-0732">Signal</keyword>
<dbReference type="OrthoDB" id="443634at2759"/>
<keyword evidence="12" id="KW-1185">Reference proteome</keyword>
<evidence type="ECO:0000259" key="10">
    <source>
        <dbReference type="PROSITE" id="PS50093"/>
    </source>
</evidence>
<keyword evidence="7 9" id="KW-0472">Membrane</keyword>
<keyword evidence="5" id="KW-0677">Repeat</keyword>
<evidence type="ECO:0000256" key="9">
    <source>
        <dbReference type="SAM" id="Phobius"/>
    </source>
</evidence>
<evidence type="ECO:0000256" key="4">
    <source>
        <dbReference type="ARBA" id="ARBA00022729"/>
    </source>
</evidence>
<dbReference type="Pfam" id="PF15901">
    <property type="entry name" value="Sortilin_C"/>
    <property type="match status" value="1"/>
</dbReference>
<accession>A0A8C9WRR0</accession>
<protein>
    <submittedName>
        <fullName evidence="11">Sortilin related VPS10 domain containing receptor 3b</fullName>
    </submittedName>
</protein>